<dbReference type="InParanoid" id="E9H536"/>
<feature type="compositionally biased region" description="Low complexity" evidence="1">
    <location>
        <begin position="1"/>
        <end position="13"/>
    </location>
</feature>
<gene>
    <name evidence="2" type="ORF">DAPPUDRAFT_253553</name>
</gene>
<dbReference type="Proteomes" id="UP000000305">
    <property type="component" value="Unassembled WGS sequence"/>
</dbReference>
<organism evidence="2 3">
    <name type="scientific">Daphnia pulex</name>
    <name type="common">Water flea</name>
    <dbReference type="NCBI Taxonomy" id="6669"/>
    <lineage>
        <taxon>Eukaryota</taxon>
        <taxon>Metazoa</taxon>
        <taxon>Ecdysozoa</taxon>
        <taxon>Arthropoda</taxon>
        <taxon>Crustacea</taxon>
        <taxon>Branchiopoda</taxon>
        <taxon>Diplostraca</taxon>
        <taxon>Cladocera</taxon>
        <taxon>Anomopoda</taxon>
        <taxon>Daphniidae</taxon>
        <taxon>Daphnia</taxon>
    </lineage>
</organism>
<dbReference type="OrthoDB" id="10017054at2759"/>
<dbReference type="HOGENOM" id="CLU_1519400_0_0_1"/>
<name>E9H536_DAPPU</name>
<evidence type="ECO:0000313" key="3">
    <source>
        <dbReference type="Proteomes" id="UP000000305"/>
    </source>
</evidence>
<dbReference type="EMBL" id="GL732593">
    <property type="protein sequence ID" value="EFX73062.1"/>
    <property type="molecule type" value="Genomic_DNA"/>
</dbReference>
<feature type="compositionally biased region" description="Polar residues" evidence="1">
    <location>
        <begin position="78"/>
        <end position="89"/>
    </location>
</feature>
<feature type="region of interest" description="Disordered" evidence="1">
    <location>
        <begin position="1"/>
        <end position="120"/>
    </location>
</feature>
<feature type="compositionally biased region" description="Polar residues" evidence="1">
    <location>
        <begin position="14"/>
        <end position="24"/>
    </location>
</feature>
<protein>
    <submittedName>
        <fullName evidence="2">Uncharacterized protein</fullName>
    </submittedName>
</protein>
<dbReference type="KEGG" id="dpx:DAPPUDRAFT_253553"/>
<evidence type="ECO:0000256" key="1">
    <source>
        <dbReference type="SAM" id="MobiDB-lite"/>
    </source>
</evidence>
<sequence length="177" mass="19430">MVTEETTSETSVSRKTSLTQQQQTKVRKICQPHDSRSETKEFVPRVAEEQPTATMADGDQVNGDAASTAAAAVSSSSDQEGSLETSSPKMSRAPWRRQSSEANMMVKTPTHLPEPESNPETLDITFSYGTGTMDENGRPLFGLGALRRSVINKNIDEPQKSCLQNFTHRSRLGARLE</sequence>
<evidence type="ECO:0000313" key="2">
    <source>
        <dbReference type="EMBL" id="EFX73062.1"/>
    </source>
</evidence>
<feature type="compositionally biased region" description="Basic and acidic residues" evidence="1">
    <location>
        <begin position="31"/>
        <end position="48"/>
    </location>
</feature>
<feature type="compositionally biased region" description="Low complexity" evidence="1">
    <location>
        <begin position="65"/>
        <end position="77"/>
    </location>
</feature>
<proteinExistence type="predicted"/>
<reference evidence="2 3" key="1">
    <citation type="journal article" date="2011" name="Science">
        <title>The ecoresponsive genome of Daphnia pulex.</title>
        <authorList>
            <person name="Colbourne J.K."/>
            <person name="Pfrender M.E."/>
            <person name="Gilbert D."/>
            <person name="Thomas W.K."/>
            <person name="Tucker A."/>
            <person name="Oakley T.H."/>
            <person name="Tokishita S."/>
            <person name="Aerts A."/>
            <person name="Arnold G.J."/>
            <person name="Basu M.K."/>
            <person name="Bauer D.J."/>
            <person name="Caceres C.E."/>
            <person name="Carmel L."/>
            <person name="Casola C."/>
            <person name="Choi J.H."/>
            <person name="Detter J.C."/>
            <person name="Dong Q."/>
            <person name="Dusheyko S."/>
            <person name="Eads B.D."/>
            <person name="Frohlich T."/>
            <person name="Geiler-Samerotte K.A."/>
            <person name="Gerlach D."/>
            <person name="Hatcher P."/>
            <person name="Jogdeo S."/>
            <person name="Krijgsveld J."/>
            <person name="Kriventseva E.V."/>
            <person name="Kultz D."/>
            <person name="Laforsch C."/>
            <person name="Lindquist E."/>
            <person name="Lopez J."/>
            <person name="Manak J.R."/>
            <person name="Muller J."/>
            <person name="Pangilinan J."/>
            <person name="Patwardhan R.P."/>
            <person name="Pitluck S."/>
            <person name="Pritham E.J."/>
            <person name="Rechtsteiner A."/>
            <person name="Rho M."/>
            <person name="Rogozin I.B."/>
            <person name="Sakarya O."/>
            <person name="Salamov A."/>
            <person name="Schaack S."/>
            <person name="Shapiro H."/>
            <person name="Shiga Y."/>
            <person name="Skalitzky C."/>
            <person name="Smith Z."/>
            <person name="Souvorov A."/>
            <person name="Sung W."/>
            <person name="Tang Z."/>
            <person name="Tsuchiya D."/>
            <person name="Tu H."/>
            <person name="Vos H."/>
            <person name="Wang M."/>
            <person name="Wolf Y.I."/>
            <person name="Yamagata H."/>
            <person name="Yamada T."/>
            <person name="Ye Y."/>
            <person name="Shaw J.R."/>
            <person name="Andrews J."/>
            <person name="Crease T.J."/>
            <person name="Tang H."/>
            <person name="Lucas S.M."/>
            <person name="Robertson H.M."/>
            <person name="Bork P."/>
            <person name="Koonin E.V."/>
            <person name="Zdobnov E.M."/>
            <person name="Grigoriev I.V."/>
            <person name="Lynch M."/>
            <person name="Boore J.L."/>
        </authorList>
    </citation>
    <scope>NUCLEOTIDE SEQUENCE [LARGE SCALE GENOMIC DNA]</scope>
</reference>
<dbReference type="AlphaFoldDB" id="E9H536"/>
<accession>E9H536</accession>
<keyword evidence="3" id="KW-1185">Reference proteome</keyword>